<accession>A0AA38XIJ0</accession>
<organism evidence="1 2">
    <name type="scientific">Cladophialophora chaetospira</name>
    <dbReference type="NCBI Taxonomy" id="386627"/>
    <lineage>
        <taxon>Eukaryota</taxon>
        <taxon>Fungi</taxon>
        <taxon>Dikarya</taxon>
        <taxon>Ascomycota</taxon>
        <taxon>Pezizomycotina</taxon>
        <taxon>Eurotiomycetes</taxon>
        <taxon>Chaetothyriomycetidae</taxon>
        <taxon>Chaetothyriales</taxon>
        <taxon>Herpotrichiellaceae</taxon>
        <taxon>Cladophialophora</taxon>
    </lineage>
</organism>
<evidence type="ECO:0008006" key="3">
    <source>
        <dbReference type="Google" id="ProtNLM"/>
    </source>
</evidence>
<dbReference type="Proteomes" id="UP001172673">
    <property type="component" value="Unassembled WGS sequence"/>
</dbReference>
<reference evidence="1" key="1">
    <citation type="submission" date="2022-10" db="EMBL/GenBank/DDBJ databases">
        <title>Culturing micro-colonial fungi from biological soil crusts in the Mojave desert and describing Neophaeococcomyces mojavensis, and introducing the new genera and species Taxawa tesnikishii.</title>
        <authorList>
            <person name="Kurbessoian T."/>
            <person name="Stajich J.E."/>
        </authorList>
    </citation>
    <scope>NUCLEOTIDE SEQUENCE</scope>
    <source>
        <strain evidence="1">TK_41</strain>
    </source>
</reference>
<dbReference type="GO" id="GO:0000175">
    <property type="term" value="F:3'-5'-RNA exonuclease activity"/>
    <property type="evidence" value="ECO:0007669"/>
    <property type="project" value="TreeGrafter"/>
</dbReference>
<name>A0AA38XIJ0_9EURO</name>
<evidence type="ECO:0000313" key="2">
    <source>
        <dbReference type="Proteomes" id="UP001172673"/>
    </source>
</evidence>
<dbReference type="InterPro" id="IPR050410">
    <property type="entry name" value="CCR4/nocturin_mRNA_transcr"/>
</dbReference>
<evidence type="ECO:0000313" key="1">
    <source>
        <dbReference type="EMBL" id="KAJ9614115.1"/>
    </source>
</evidence>
<keyword evidence="2" id="KW-1185">Reference proteome</keyword>
<sequence>MGDASSPPPTSTRNDAEIPAPKLVPIRILTHNVRYATDTPDETEWLWPDRFPYLSSHFKYHTRPHFAPQTTIVCMQEVLREQLLDLHSKTFNTPILHSTNGHDDNDWAYVGVGRDDGQTKGEYSPIFFRKSAWNCIHSDTIWLNETGEKGQKGWDAGSVRILTYAALELVPSSDATNRPTGVILAMNTHLDNEGERSRRESAKLIIELTRRLWSEYSPFFTFLCGDLNSEPSGDAYKILNAHNSGYIDTRRILHHDLRKDTGKVYAQGNELTFTGFPGDAGAIGRERIDFIHLGTEIADGLENDWASEEAALTRFKDIVHGYGVLPNRFDDRVWLSDHRAVVVDLLVPL</sequence>
<dbReference type="AlphaFoldDB" id="A0AA38XIJ0"/>
<dbReference type="PANTHER" id="PTHR12121">
    <property type="entry name" value="CARBON CATABOLITE REPRESSOR PROTEIN 4"/>
    <property type="match status" value="1"/>
</dbReference>
<dbReference type="PANTHER" id="PTHR12121:SF36">
    <property type="entry name" value="ENDONUCLEASE_EXONUCLEASE_PHOSPHATASE DOMAIN-CONTAINING PROTEIN"/>
    <property type="match status" value="1"/>
</dbReference>
<dbReference type="InterPro" id="IPR036691">
    <property type="entry name" value="Endo/exonu/phosph_ase_sf"/>
</dbReference>
<dbReference type="SUPFAM" id="SSF56219">
    <property type="entry name" value="DNase I-like"/>
    <property type="match status" value="1"/>
</dbReference>
<gene>
    <name evidence="1" type="ORF">H2200_002251</name>
</gene>
<protein>
    <recommendedName>
        <fullName evidence="3">Endonuclease/exonuclease/phosphatase domain-containing protein</fullName>
    </recommendedName>
</protein>
<dbReference type="EMBL" id="JAPDRK010000003">
    <property type="protein sequence ID" value="KAJ9614115.1"/>
    <property type="molecule type" value="Genomic_DNA"/>
</dbReference>
<dbReference type="CDD" id="cd09083">
    <property type="entry name" value="EEP-1"/>
    <property type="match status" value="1"/>
</dbReference>
<dbReference type="Gene3D" id="3.60.10.10">
    <property type="entry name" value="Endonuclease/exonuclease/phosphatase"/>
    <property type="match status" value="1"/>
</dbReference>
<proteinExistence type="predicted"/>
<comment type="caution">
    <text evidence="1">The sequence shown here is derived from an EMBL/GenBank/DDBJ whole genome shotgun (WGS) entry which is preliminary data.</text>
</comment>